<evidence type="ECO:0000313" key="3">
    <source>
        <dbReference type="EMBL" id="OEH82254.1"/>
    </source>
</evidence>
<sequence>MKKTFVDAKDDLMGSLNKQKRLGAIIIGGAVLLLLSLIIIVPRVQANIRNSQIQSLVNENIDSKKVTVLEYRTMDKVIADQKGITVLFSQPNVKQYTKVMDILKKPDKLAEFNRGIYIYPIVYNVQAVETKYSIVATEPTIVFFENGKEKNRLVLTKDLDLNTVFIPEFNRLPSGGQAETPVVTPPLTSTIQSSEAVQETGVSTEQEGIPSESPQ</sequence>
<feature type="transmembrane region" description="Helical" evidence="2">
    <location>
        <begin position="21"/>
        <end position="41"/>
    </location>
</feature>
<protein>
    <submittedName>
        <fullName evidence="3">Uncharacterized protein</fullName>
    </submittedName>
</protein>
<reference evidence="3 4" key="1">
    <citation type="submission" date="2016-09" db="EMBL/GenBank/DDBJ databases">
        <authorList>
            <person name="Capua I."/>
            <person name="De Benedictis P."/>
            <person name="Joannis T."/>
            <person name="Lombin L.H."/>
            <person name="Cattoli G."/>
        </authorList>
    </citation>
    <scope>NUCLEOTIDE SEQUENCE [LARGE SCALE GENOMIC DNA]</scope>
    <source>
        <strain evidence="3 4">LMG 25899</strain>
    </source>
</reference>
<evidence type="ECO:0000313" key="4">
    <source>
        <dbReference type="Proteomes" id="UP000095256"/>
    </source>
</evidence>
<dbReference type="SUPFAM" id="SSF52833">
    <property type="entry name" value="Thioredoxin-like"/>
    <property type="match status" value="1"/>
</dbReference>
<dbReference type="InterPro" id="IPR036249">
    <property type="entry name" value="Thioredoxin-like_sf"/>
</dbReference>
<evidence type="ECO:0000256" key="2">
    <source>
        <dbReference type="SAM" id="Phobius"/>
    </source>
</evidence>
<organism evidence="3 4">
    <name type="scientific">Enterococcus rivorum</name>
    <dbReference type="NCBI Taxonomy" id="762845"/>
    <lineage>
        <taxon>Bacteria</taxon>
        <taxon>Bacillati</taxon>
        <taxon>Bacillota</taxon>
        <taxon>Bacilli</taxon>
        <taxon>Lactobacillales</taxon>
        <taxon>Enterococcaceae</taxon>
        <taxon>Enterococcus</taxon>
    </lineage>
</organism>
<dbReference type="AlphaFoldDB" id="A0A1E5KWJ8"/>
<proteinExistence type="predicted"/>
<feature type="region of interest" description="Disordered" evidence="1">
    <location>
        <begin position="176"/>
        <end position="215"/>
    </location>
</feature>
<dbReference type="STRING" id="762845.BCR26_13930"/>
<gene>
    <name evidence="3" type="ORF">BCR26_13930</name>
</gene>
<comment type="caution">
    <text evidence="3">The sequence shown here is derived from an EMBL/GenBank/DDBJ whole genome shotgun (WGS) entry which is preliminary data.</text>
</comment>
<dbReference type="EMBL" id="MIEK01000025">
    <property type="protein sequence ID" value="OEH82254.1"/>
    <property type="molecule type" value="Genomic_DNA"/>
</dbReference>
<dbReference type="Proteomes" id="UP000095256">
    <property type="component" value="Unassembled WGS sequence"/>
</dbReference>
<keyword evidence="4" id="KW-1185">Reference proteome</keyword>
<dbReference type="OrthoDB" id="2200300at2"/>
<keyword evidence="2" id="KW-0472">Membrane</keyword>
<dbReference type="RefSeq" id="WP_069698815.1">
    <property type="nucleotide sequence ID" value="NZ_JAGGMA010000032.1"/>
</dbReference>
<evidence type="ECO:0000256" key="1">
    <source>
        <dbReference type="SAM" id="MobiDB-lite"/>
    </source>
</evidence>
<name>A0A1E5KWJ8_9ENTE</name>
<feature type="compositionally biased region" description="Polar residues" evidence="1">
    <location>
        <begin position="186"/>
        <end position="215"/>
    </location>
</feature>
<keyword evidence="2" id="KW-1133">Transmembrane helix</keyword>
<accession>A0A1E5KWJ8</accession>
<keyword evidence="2" id="KW-0812">Transmembrane</keyword>